<keyword evidence="1" id="KW-0812">Transmembrane</keyword>
<dbReference type="InterPro" id="IPR024529">
    <property type="entry name" value="ECF_trnsprt_substrate-spec"/>
</dbReference>
<name>A0A9D1J9T6_9FIRM</name>
<accession>A0A9D1J9T6</accession>
<evidence type="ECO:0000313" key="2">
    <source>
        <dbReference type="EMBL" id="HIR69722.1"/>
    </source>
</evidence>
<comment type="caution">
    <text evidence="2">The sequence shown here is derived from an EMBL/GenBank/DDBJ whole genome shotgun (WGS) entry which is preliminary data.</text>
</comment>
<feature type="transmembrane region" description="Helical" evidence="1">
    <location>
        <begin position="167"/>
        <end position="197"/>
    </location>
</feature>
<dbReference type="EMBL" id="DVHM01000007">
    <property type="protein sequence ID" value="HIR69722.1"/>
    <property type="molecule type" value="Genomic_DNA"/>
</dbReference>
<evidence type="ECO:0000313" key="3">
    <source>
        <dbReference type="Proteomes" id="UP000823912"/>
    </source>
</evidence>
<evidence type="ECO:0000256" key="1">
    <source>
        <dbReference type="SAM" id="Phobius"/>
    </source>
</evidence>
<feature type="transmembrane region" description="Helical" evidence="1">
    <location>
        <begin position="7"/>
        <end position="28"/>
    </location>
</feature>
<reference evidence="2" key="2">
    <citation type="journal article" date="2021" name="PeerJ">
        <title>Extensive microbial diversity within the chicken gut microbiome revealed by metagenomics and culture.</title>
        <authorList>
            <person name="Gilroy R."/>
            <person name="Ravi A."/>
            <person name="Getino M."/>
            <person name="Pursley I."/>
            <person name="Horton D.L."/>
            <person name="Alikhan N.F."/>
            <person name="Baker D."/>
            <person name="Gharbi K."/>
            <person name="Hall N."/>
            <person name="Watson M."/>
            <person name="Adriaenssens E.M."/>
            <person name="Foster-Nyarko E."/>
            <person name="Jarju S."/>
            <person name="Secka A."/>
            <person name="Antonio M."/>
            <person name="Oren A."/>
            <person name="Chaudhuri R.R."/>
            <person name="La Ragione R."/>
            <person name="Hildebrand F."/>
            <person name="Pallen M.J."/>
        </authorList>
    </citation>
    <scope>NUCLEOTIDE SEQUENCE</scope>
    <source>
        <strain evidence="2">ChiSjej5B23-6657</strain>
    </source>
</reference>
<dbReference type="Pfam" id="PF12822">
    <property type="entry name" value="ECF_trnsprt"/>
    <property type="match status" value="1"/>
</dbReference>
<sequence length="203" mass="21624">MKKKMNTTYMVELAVLIAIILIMAFTPIGYIRTLGLEITLIVVPVAVGAVTLGPMAGLILGTIFGITSFIQCFGMSAFGVMLLSINPVFTFIVCVPTRMLMGWLTGLIFQGLRKGSATKKIACPVSCLASPLLNTLFFMGAICILFYQTDYIQSLVTSFGASNALAFVIAFVGFNGLVEALASFIAGTAIAQALLVVMRRSAK</sequence>
<proteinExistence type="predicted"/>
<feature type="transmembrane region" description="Helical" evidence="1">
    <location>
        <begin position="121"/>
        <end position="147"/>
    </location>
</feature>
<protein>
    <submittedName>
        <fullName evidence="2">ECF transporter S component</fullName>
    </submittedName>
</protein>
<dbReference type="GO" id="GO:0022857">
    <property type="term" value="F:transmembrane transporter activity"/>
    <property type="evidence" value="ECO:0007669"/>
    <property type="project" value="InterPro"/>
</dbReference>
<dbReference type="Proteomes" id="UP000823912">
    <property type="component" value="Unassembled WGS sequence"/>
</dbReference>
<dbReference type="Gene3D" id="1.10.1760.20">
    <property type="match status" value="1"/>
</dbReference>
<reference evidence="2" key="1">
    <citation type="submission" date="2020-10" db="EMBL/GenBank/DDBJ databases">
        <authorList>
            <person name="Gilroy R."/>
        </authorList>
    </citation>
    <scope>NUCLEOTIDE SEQUENCE</scope>
    <source>
        <strain evidence="2">ChiSjej5B23-6657</strain>
    </source>
</reference>
<feature type="transmembrane region" description="Helical" evidence="1">
    <location>
        <begin position="88"/>
        <end position="109"/>
    </location>
</feature>
<keyword evidence="1" id="KW-0472">Membrane</keyword>
<organism evidence="2 3">
    <name type="scientific">Candidatus Pullilachnospira gallistercoris</name>
    <dbReference type="NCBI Taxonomy" id="2840911"/>
    <lineage>
        <taxon>Bacteria</taxon>
        <taxon>Bacillati</taxon>
        <taxon>Bacillota</taxon>
        <taxon>Clostridia</taxon>
        <taxon>Lachnospirales</taxon>
        <taxon>Lachnospiraceae</taxon>
        <taxon>Lachnospiraceae incertae sedis</taxon>
        <taxon>Candidatus Pullilachnospira</taxon>
    </lineage>
</organism>
<dbReference type="AlphaFoldDB" id="A0A9D1J9T6"/>
<gene>
    <name evidence="2" type="ORF">IAA55_00390</name>
</gene>
<keyword evidence="1" id="KW-1133">Transmembrane helix</keyword>